<evidence type="ECO:0000313" key="4">
    <source>
        <dbReference type="Proteomes" id="UP001595756"/>
    </source>
</evidence>
<gene>
    <name evidence="3" type="ORF">ACFO0J_10220</name>
</gene>
<dbReference type="Proteomes" id="UP001595756">
    <property type="component" value="Unassembled WGS sequence"/>
</dbReference>
<dbReference type="PANTHER" id="PTHR21198:SF7">
    <property type="entry name" value="ASPARTATE-GLUTAMATE RACEMASE FAMILY"/>
    <property type="match status" value="1"/>
</dbReference>
<keyword evidence="2" id="KW-0413">Isomerase</keyword>
<comment type="caution">
    <text evidence="3">The sequence shown here is derived from an EMBL/GenBank/DDBJ whole genome shotgun (WGS) entry which is preliminary data.</text>
</comment>
<dbReference type="InterPro" id="IPR001920">
    <property type="entry name" value="Asp/Glu_race"/>
</dbReference>
<dbReference type="PANTHER" id="PTHR21198">
    <property type="entry name" value="GLUTAMATE RACEMASE"/>
    <property type="match status" value="1"/>
</dbReference>
<dbReference type="PROSITE" id="PS00923">
    <property type="entry name" value="ASP_GLU_RACEMASE_1"/>
    <property type="match status" value="1"/>
</dbReference>
<dbReference type="SUPFAM" id="SSF53681">
    <property type="entry name" value="Aspartate/glutamate racemase"/>
    <property type="match status" value="2"/>
</dbReference>
<dbReference type="EMBL" id="JBHSDY010000005">
    <property type="protein sequence ID" value="MFC4298414.1"/>
    <property type="molecule type" value="Genomic_DNA"/>
</dbReference>
<dbReference type="Gene3D" id="3.40.50.1860">
    <property type="match status" value="2"/>
</dbReference>
<name>A0ABV8RZY2_9BURK</name>
<sequence>MNASSSSVMEPTVGVLGGMGPLAGATLALRIVELTRAARDQEHIAVVLVNDPHVPDRSAARTEGGQSPLPAMLRGVETLVSAGVDCVVVPCNTAHLWFDQLQAACPKPILHIVDSVIHDLRRQGVSGGEIGVLGTPATLRLGLYQDRLAASGYQALIPGQDEIQSLLVPAIAAVKANRIEDAYPLVVQAIESLERRGARAIVLGCTELPLAVPHDRRPGLGIVLTDSIDALALQAIEWVGRRIEACSA</sequence>
<protein>
    <submittedName>
        <fullName evidence="3">Aspartate/glutamate racemase family protein</fullName>
    </submittedName>
</protein>
<dbReference type="InterPro" id="IPR015942">
    <property type="entry name" value="Asp/Glu/hydantoin_racemase"/>
</dbReference>
<dbReference type="RefSeq" id="WP_376812960.1">
    <property type="nucleotide sequence ID" value="NZ_JBHSDY010000005.1"/>
</dbReference>
<reference evidence="4" key="1">
    <citation type="journal article" date="2019" name="Int. J. Syst. Evol. Microbiol.">
        <title>The Global Catalogue of Microorganisms (GCM) 10K type strain sequencing project: providing services to taxonomists for standard genome sequencing and annotation.</title>
        <authorList>
            <consortium name="The Broad Institute Genomics Platform"/>
            <consortium name="The Broad Institute Genome Sequencing Center for Infectious Disease"/>
            <person name="Wu L."/>
            <person name="Ma J."/>
        </authorList>
    </citation>
    <scope>NUCLEOTIDE SEQUENCE [LARGE SCALE GENOMIC DNA]</scope>
    <source>
        <strain evidence="4">CGMCC 1.19029</strain>
    </source>
</reference>
<proteinExistence type="inferred from homology"/>
<dbReference type="NCBIfam" id="TIGR00035">
    <property type="entry name" value="asp_race"/>
    <property type="match status" value="1"/>
</dbReference>
<evidence type="ECO:0000256" key="2">
    <source>
        <dbReference type="ARBA" id="ARBA00023235"/>
    </source>
</evidence>
<evidence type="ECO:0000256" key="1">
    <source>
        <dbReference type="ARBA" id="ARBA00007847"/>
    </source>
</evidence>
<comment type="similarity">
    <text evidence="1">Belongs to the aspartate/glutamate racemases family.</text>
</comment>
<accession>A0ABV8RZY2</accession>
<dbReference type="InterPro" id="IPR018187">
    <property type="entry name" value="Asp/Glu_racemase_AS_1"/>
</dbReference>
<organism evidence="3 4">
    <name type="scientific">Castellaniella hirudinis</name>
    <dbReference type="NCBI Taxonomy" id="1144617"/>
    <lineage>
        <taxon>Bacteria</taxon>
        <taxon>Pseudomonadati</taxon>
        <taxon>Pseudomonadota</taxon>
        <taxon>Betaproteobacteria</taxon>
        <taxon>Burkholderiales</taxon>
        <taxon>Alcaligenaceae</taxon>
        <taxon>Castellaniella</taxon>
    </lineage>
</organism>
<dbReference type="InterPro" id="IPR004380">
    <property type="entry name" value="Asp_race"/>
</dbReference>
<evidence type="ECO:0000313" key="3">
    <source>
        <dbReference type="EMBL" id="MFC4298414.1"/>
    </source>
</evidence>
<dbReference type="Pfam" id="PF01177">
    <property type="entry name" value="Asp_Glu_race"/>
    <property type="match status" value="1"/>
</dbReference>
<keyword evidence="4" id="KW-1185">Reference proteome</keyword>